<dbReference type="EMBL" id="JAPMOS010000151">
    <property type="protein sequence ID" value="KAJ4454501.1"/>
    <property type="molecule type" value="Genomic_DNA"/>
</dbReference>
<dbReference type="Proteomes" id="UP001141327">
    <property type="component" value="Unassembled WGS sequence"/>
</dbReference>
<reference evidence="1" key="1">
    <citation type="journal article" date="2022" name="bioRxiv">
        <title>Genomics of Preaxostyla Flagellates Illuminates Evolutionary Transitions and the Path Towards Mitochondrial Loss.</title>
        <authorList>
            <person name="Novak L.V.F."/>
            <person name="Treitli S.C."/>
            <person name="Pyrih J."/>
            <person name="Halakuc P."/>
            <person name="Pipaliya S.V."/>
            <person name="Vacek V."/>
            <person name="Brzon O."/>
            <person name="Soukal P."/>
            <person name="Eme L."/>
            <person name="Dacks J.B."/>
            <person name="Karnkowska A."/>
            <person name="Elias M."/>
            <person name="Hampl V."/>
        </authorList>
    </citation>
    <scope>NUCLEOTIDE SEQUENCE</scope>
    <source>
        <strain evidence="1">RCP-MX</strain>
    </source>
</reference>
<keyword evidence="2" id="KW-1185">Reference proteome</keyword>
<protein>
    <submittedName>
        <fullName evidence="1">Uncharacterized protein</fullName>
    </submittedName>
</protein>
<comment type="caution">
    <text evidence="1">The sequence shown here is derived from an EMBL/GenBank/DDBJ whole genome shotgun (WGS) entry which is preliminary data.</text>
</comment>
<name>A0ABQ8U9G2_9EUKA</name>
<accession>A0ABQ8U9G2</accession>
<sequence>MCPAPCLVSSPDFLKDHDIHIPFLRALRQLSVTWEKWMGRRSPEISAALQVFAFLIVQLLRDDAAMAIPRLSSALLDTALDLGRTDPVFKCTLADAGLTGMYDRLLNHPTITANPKQGQALAQLIELLSTPHP</sequence>
<organism evidence="1 2">
    <name type="scientific">Paratrimastix pyriformis</name>
    <dbReference type="NCBI Taxonomy" id="342808"/>
    <lineage>
        <taxon>Eukaryota</taxon>
        <taxon>Metamonada</taxon>
        <taxon>Preaxostyla</taxon>
        <taxon>Paratrimastigidae</taxon>
        <taxon>Paratrimastix</taxon>
    </lineage>
</organism>
<gene>
    <name evidence="1" type="ORF">PAPYR_10764</name>
</gene>
<evidence type="ECO:0000313" key="2">
    <source>
        <dbReference type="Proteomes" id="UP001141327"/>
    </source>
</evidence>
<proteinExistence type="predicted"/>
<evidence type="ECO:0000313" key="1">
    <source>
        <dbReference type="EMBL" id="KAJ4454501.1"/>
    </source>
</evidence>